<dbReference type="Gene3D" id="3.40.50.300">
    <property type="entry name" value="P-loop containing nucleotide triphosphate hydrolases"/>
    <property type="match status" value="1"/>
</dbReference>
<dbReference type="EC" id="2.8.2.-" evidence="1"/>
<dbReference type="PANTHER" id="PTHR36451:SF1">
    <property type="entry name" value="OMEGA-HYDROXY-BETA-DIHYDROMENAQUINONE-9 SULFOTRANSFERASE STF3"/>
    <property type="match status" value="1"/>
</dbReference>
<protein>
    <submittedName>
        <fullName evidence="1">Sulfotransferase</fullName>
        <ecNumber evidence="1">2.8.2.-</ecNumber>
    </submittedName>
</protein>
<sequence>MASATLDIEDLCAPVLNSTQRALLDQVAGVPVDLRPTELMRQAAERTGLHDFGSDEFQPRLARYAEAVESDSGNTNLNRIILQSRIVRLLTNRLLFTDLLRRYPEIHDIEIDRPIIVVGLPRSGTTHLVNLIAADVRRRALPYWESQEPFACRGEGPDVNGTDPRFLRSIAEHESATALTPLLAAMHDRFPQAIEEEVELLDLDFASYVLEWHVRSPQWRDYYYTFDQHRHYGYLRTILKALTFLRGPRQWVLKSPQHCEQLGPLLATFPDATVAFTHRDPVAVIQSAVTMLAYGDRIRRTSIDPDTLVEYWIDRVERLLRACVRDRDLVGADASLDISFHHLNGNEMTILDRLYACNGTALPEQTRESFRSYLDSNPRGKHGQLRYDVERHFGRTPSEIRSRFDFYFSRFDVREEV</sequence>
<reference evidence="1 2" key="1">
    <citation type="submission" date="2023-08" db="EMBL/GenBank/DDBJ databases">
        <authorList>
            <person name="Folkvardsen B D."/>
            <person name="Norman A."/>
        </authorList>
    </citation>
    <scope>NUCLEOTIDE SEQUENCE [LARGE SCALE GENOMIC DNA]</scope>
    <source>
        <strain evidence="1 2">Mu0050</strain>
    </source>
</reference>
<evidence type="ECO:0000313" key="1">
    <source>
        <dbReference type="EMBL" id="CAJ1587312.1"/>
    </source>
</evidence>
<dbReference type="SUPFAM" id="SSF52540">
    <property type="entry name" value="P-loop containing nucleoside triphosphate hydrolases"/>
    <property type="match status" value="1"/>
</dbReference>
<dbReference type="RefSeq" id="WP_316513078.1">
    <property type="nucleotide sequence ID" value="NZ_OY726395.1"/>
</dbReference>
<dbReference type="GO" id="GO:0016740">
    <property type="term" value="F:transferase activity"/>
    <property type="evidence" value="ECO:0007669"/>
    <property type="project" value="UniProtKB-KW"/>
</dbReference>
<keyword evidence="2" id="KW-1185">Reference proteome</keyword>
<dbReference type="PANTHER" id="PTHR36451">
    <property type="entry name" value="PAPS-DEPENDENT SULFOTRANSFERASE STF3"/>
    <property type="match status" value="1"/>
</dbReference>
<accession>A0ABM9MKA9</accession>
<organism evidence="1 2">
    <name type="scientific">[Mycobacterium] wendilense</name>
    <dbReference type="NCBI Taxonomy" id="3064284"/>
    <lineage>
        <taxon>Bacteria</taxon>
        <taxon>Bacillati</taxon>
        <taxon>Actinomycetota</taxon>
        <taxon>Actinomycetes</taxon>
        <taxon>Mycobacteriales</taxon>
        <taxon>Mycobacteriaceae</taxon>
        <taxon>Mycolicibacter</taxon>
    </lineage>
</organism>
<dbReference type="EMBL" id="OY726395">
    <property type="protein sequence ID" value="CAJ1587312.1"/>
    <property type="molecule type" value="Genomic_DNA"/>
</dbReference>
<dbReference type="InterPro" id="IPR052736">
    <property type="entry name" value="Stf3_sulfotransferase"/>
</dbReference>
<dbReference type="Proteomes" id="UP001190466">
    <property type="component" value="Chromosome"/>
</dbReference>
<dbReference type="InterPro" id="IPR027417">
    <property type="entry name" value="P-loop_NTPase"/>
</dbReference>
<proteinExistence type="predicted"/>
<evidence type="ECO:0000313" key="2">
    <source>
        <dbReference type="Proteomes" id="UP001190466"/>
    </source>
</evidence>
<gene>
    <name evidence="1" type="ORF">MU0050_004729</name>
</gene>
<dbReference type="Pfam" id="PF13469">
    <property type="entry name" value="Sulfotransfer_3"/>
    <property type="match status" value="1"/>
</dbReference>
<keyword evidence="1" id="KW-0808">Transferase</keyword>
<name>A0ABM9MKA9_9MYCO</name>